<keyword evidence="1" id="KW-0732">Signal</keyword>
<dbReference type="Pfam" id="PF05036">
    <property type="entry name" value="SPOR"/>
    <property type="match status" value="1"/>
</dbReference>
<comment type="caution">
    <text evidence="3">The sequence shown here is derived from an EMBL/GenBank/DDBJ whole genome shotgun (WGS) entry which is preliminary data.</text>
</comment>
<organism evidence="3 4">
    <name type="scientific">Neolewinella aquimaris</name>
    <dbReference type="NCBI Taxonomy" id="1835722"/>
    <lineage>
        <taxon>Bacteria</taxon>
        <taxon>Pseudomonadati</taxon>
        <taxon>Bacteroidota</taxon>
        <taxon>Saprospiria</taxon>
        <taxon>Saprospirales</taxon>
        <taxon>Lewinellaceae</taxon>
        <taxon>Neolewinella</taxon>
    </lineage>
</organism>
<evidence type="ECO:0000256" key="1">
    <source>
        <dbReference type="SAM" id="SignalP"/>
    </source>
</evidence>
<dbReference type="EMBL" id="JACIFF010000005">
    <property type="protein sequence ID" value="MBB4079639.1"/>
    <property type="molecule type" value="Genomic_DNA"/>
</dbReference>
<keyword evidence="4" id="KW-1185">Reference proteome</keyword>
<feature type="chain" id="PRO_5032695040" description="SPOR domain-containing protein" evidence="1">
    <location>
        <begin position="28"/>
        <end position="168"/>
    </location>
</feature>
<dbReference type="RefSeq" id="WP_183495874.1">
    <property type="nucleotide sequence ID" value="NZ_JACIFF010000005.1"/>
</dbReference>
<dbReference type="Proteomes" id="UP000576209">
    <property type="component" value="Unassembled WGS sequence"/>
</dbReference>
<evidence type="ECO:0000313" key="3">
    <source>
        <dbReference type="EMBL" id="MBB4079639.1"/>
    </source>
</evidence>
<dbReference type="InterPro" id="IPR007730">
    <property type="entry name" value="SPOR-like_dom"/>
</dbReference>
<dbReference type="GO" id="GO:0042834">
    <property type="term" value="F:peptidoglycan binding"/>
    <property type="evidence" value="ECO:0007669"/>
    <property type="project" value="InterPro"/>
</dbReference>
<name>A0A840ECW2_9BACT</name>
<sequence length="168" mass="18261">MKSSILVPVILIVCLLALALLISQAFTATRDTKSQDTNTLGAKPNASGTDSATFYDIQAAGETDDEHMFEELSPATEADSSNSSPENAAFSEEGRFLVIAGTFRQVINARARVNDLKRAGFSATEMAKFDRGTYAVALVGRSHDYAEANQMAERVRTAGFEARVYRKR</sequence>
<dbReference type="AlphaFoldDB" id="A0A840ECW2"/>
<dbReference type="Gene3D" id="3.30.70.1070">
    <property type="entry name" value="Sporulation related repeat"/>
    <property type="match status" value="1"/>
</dbReference>
<proteinExistence type="predicted"/>
<feature type="signal peptide" evidence="1">
    <location>
        <begin position="1"/>
        <end position="27"/>
    </location>
</feature>
<accession>A0A840ECW2</accession>
<dbReference type="InterPro" id="IPR036680">
    <property type="entry name" value="SPOR-like_sf"/>
</dbReference>
<protein>
    <recommendedName>
        <fullName evidence="2">SPOR domain-containing protein</fullName>
    </recommendedName>
</protein>
<dbReference type="PROSITE" id="PS51724">
    <property type="entry name" value="SPOR"/>
    <property type="match status" value="1"/>
</dbReference>
<dbReference type="SUPFAM" id="SSF110997">
    <property type="entry name" value="Sporulation related repeat"/>
    <property type="match status" value="1"/>
</dbReference>
<reference evidence="3 4" key="1">
    <citation type="submission" date="2020-08" db="EMBL/GenBank/DDBJ databases">
        <title>Genomic Encyclopedia of Type Strains, Phase IV (KMG-IV): sequencing the most valuable type-strain genomes for metagenomic binning, comparative biology and taxonomic classification.</title>
        <authorList>
            <person name="Goeker M."/>
        </authorList>
    </citation>
    <scope>NUCLEOTIDE SEQUENCE [LARGE SCALE GENOMIC DNA]</scope>
    <source>
        <strain evidence="3 4">DSM 105137</strain>
    </source>
</reference>
<feature type="domain" description="SPOR" evidence="2">
    <location>
        <begin position="90"/>
        <end position="167"/>
    </location>
</feature>
<gene>
    <name evidence="3" type="ORF">GGR28_002264</name>
</gene>
<evidence type="ECO:0000313" key="4">
    <source>
        <dbReference type="Proteomes" id="UP000576209"/>
    </source>
</evidence>
<evidence type="ECO:0000259" key="2">
    <source>
        <dbReference type="PROSITE" id="PS51724"/>
    </source>
</evidence>